<dbReference type="InterPro" id="IPR041682">
    <property type="entry name" value="AAA_14"/>
</dbReference>
<accession>A0AA90UY07</accession>
<dbReference type="SUPFAM" id="SSF52540">
    <property type="entry name" value="P-loop containing nucleoside triphosphate hydrolases"/>
    <property type="match status" value="1"/>
</dbReference>
<proteinExistence type="predicted"/>
<dbReference type="InterPro" id="IPR027417">
    <property type="entry name" value="P-loop_NTPase"/>
</dbReference>
<evidence type="ECO:0000313" key="3">
    <source>
        <dbReference type="EMBL" id="MQN84323.1"/>
    </source>
</evidence>
<dbReference type="Gene3D" id="3.40.50.300">
    <property type="entry name" value="P-loop containing nucleotide triphosphate hydrolases"/>
    <property type="match status" value="1"/>
</dbReference>
<dbReference type="SUPFAM" id="SSF52980">
    <property type="entry name" value="Restriction endonuclease-like"/>
    <property type="match status" value="1"/>
</dbReference>
<dbReference type="PANTHER" id="PTHR33295">
    <property type="entry name" value="ATPASE"/>
    <property type="match status" value="1"/>
</dbReference>
<dbReference type="EMBL" id="VZCC01000067">
    <property type="protein sequence ID" value="MQN84323.1"/>
    <property type="molecule type" value="Genomic_DNA"/>
</dbReference>
<evidence type="ECO:0000259" key="1">
    <source>
        <dbReference type="Pfam" id="PF13173"/>
    </source>
</evidence>
<feature type="domain" description="AAA" evidence="1">
    <location>
        <begin position="18"/>
        <end position="150"/>
    </location>
</feature>
<dbReference type="InterPro" id="IPR025420">
    <property type="entry name" value="DUF4143"/>
</dbReference>
<keyword evidence="3" id="KW-0547">Nucleotide-binding</keyword>
<dbReference type="GO" id="GO:0005524">
    <property type="term" value="F:ATP binding"/>
    <property type="evidence" value="ECO:0007669"/>
    <property type="project" value="UniProtKB-KW"/>
</dbReference>
<protein>
    <submittedName>
        <fullName evidence="3">ATP-binding protein</fullName>
    </submittedName>
</protein>
<evidence type="ECO:0000313" key="4">
    <source>
        <dbReference type="Proteomes" id="UP000421408"/>
    </source>
</evidence>
<dbReference type="Pfam" id="PF13173">
    <property type="entry name" value="AAA_14"/>
    <property type="match status" value="1"/>
</dbReference>
<reference evidence="4" key="1">
    <citation type="submission" date="2019-09" db="EMBL/GenBank/DDBJ databases">
        <title>Distinct polysaccharide growth profiles of human intestinal Prevotella copri isolates.</title>
        <authorList>
            <person name="Fehlner-Peach H."/>
            <person name="Magnabosco C."/>
            <person name="Raghavan V."/>
            <person name="Scher J.U."/>
            <person name="Tett A."/>
            <person name="Cox L.M."/>
            <person name="Gottsegen C."/>
            <person name="Watters A."/>
            <person name="Wiltshire- Gordon J.D."/>
            <person name="Segata N."/>
            <person name="Bonneau R."/>
            <person name="Littman D.R."/>
        </authorList>
    </citation>
    <scope>NUCLEOTIDE SEQUENCE [LARGE SCALE GENOMIC DNA]</scope>
    <source>
        <strain evidence="4">iAA108</strain>
    </source>
</reference>
<sequence length="446" mass="51360">MLNRKIYSYLRNFFETEKKALLVSGARQVGKTFAIRKVGKECFADVVEFNFLNNPKYREAFKSPSDAKEILLRLSALAEKKLIPGTTLVFFDEVQECPEMVTAIKFLVEEGSYRYVMSGSLLGVELKDIRSVPVGYMAEKEMFPLDFEEFAEAVGMSTGVMAHVKECYEQCKVVDEVVHNKLNDLIHLYLIVGGMPEAVQKYINTNNLQIVREAQREIMHLYGKDIAKYDPKNKLYIKDIFDLIPSELNAKNKRFILKALNENAKFERYRNSFLWLADAGVALPTYNVEEPRLPLKLGEQRNLFKLFMNDVGLLASQYAANIAMDLLTGTTEINYGAIYENFAAQELRAHGYNLYYFNNKKQGELDFVIEDRGKVLPIEIKSGKDYKRHNALSNVMNNEEYAIPRAIVFSNGNVQVVGKILYYPIYMLMYLQPEMIKKPIFRFEPI</sequence>
<comment type="caution">
    <text evidence="3">The sequence shown here is derived from an EMBL/GenBank/DDBJ whole genome shotgun (WGS) entry which is preliminary data.</text>
</comment>
<keyword evidence="3" id="KW-0067">ATP-binding</keyword>
<dbReference type="InterPro" id="IPR011335">
    <property type="entry name" value="Restrct_endonuc-II-like"/>
</dbReference>
<dbReference type="Proteomes" id="UP000421408">
    <property type="component" value="Unassembled WGS sequence"/>
</dbReference>
<gene>
    <name evidence="3" type="ORF">F7D74_10125</name>
</gene>
<dbReference type="Pfam" id="PF13635">
    <property type="entry name" value="DUF4143"/>
    <property type="match status" value="1"/>
</dbReference>
<dbReference type="AlphaFoldDB" id="A0AA90UY07"/>
<feature type="domain" description="DUF4143" evidence="2">
    <location>
        <begin position="224"/>
        <end position="383"/>
    </location>
</feature>
<dbReference type="PANTHER" id="PTHR33295:SF7">
    <property type="entry name" value="ATPASE"/>
    <property type="match status" value="1"/>
</dbReference>
<name>A0AA90UY07_9BACT</name>
<evidence type="ECO:0000259" key="2">
    <source>
        <dbReference type="Pfam" id="PF13635"/>
    </source>
</evidence>
<organism evidence="3 4">
    <name type="scientific">Segatella copri</name>
    <dbReference type="NCBI Taxonomy" id="165179"/>
    <lineage>
        <taxon>Bacteria</taxon>
        <taxon>Pseudomonadati</taxon>
        <taxon>Bacteroidota</taxon>
        <taxon>Bacteroidia</taxon>
        <taxon>Bacteroidales</taxon>
        <taxon>Prevotellaceae</taxon>
        <taxon>Segatella</taxon>
    </lineage>
</organism>